<proteinExistence type="predicted"/>
<evidence type="ECO:0000256" key="2">
    <source>
        <dbReference type="SAM" id="Phobius"/>
    </source>
</evidence>
<dbReference type="Proteomes" id="UP000027195">
    <property type="component" value="Unassembled WGS sequence"/>
</dbReference>
<name>A0A067MGY4_BOTB1</name>
<keyword evidence="4" id="KW-1185">Reference proteome</keyword>
<evidence type="ECO:0000313" key="3">
    <source>
        <dbReference type="EMBL" id="KDQ14784.1"/>
    </source>
</evidence>
<evidence type="ECO:0000313" key="4">
    <source>
        <dbReference type="Proteomes" id="UP000027195"/>
    </source>
</evidence>
<evidence type="ECO:0000256" key="1">
    <source>
        <dbReference type="SAM" id="MobiDB-lite"/>
    </source>
</evidence>
<keyword evidence="2" id="KW-0812">Transmembrane</keyword>
<dbReference type="HOGENOM" id="CLU_1184850_0_0_1"/>
<dbReference type="InParanoid" id="A0A067MGY4"/>
<sequence length="234" mass="25852">MSSAPLLHGYSEDVKYHDDPELPTHAAPIDGGETPPDDRRGGCRRRCRGNRKNKARKAFRIVGAIATLWFVFTAVRLFIFWHNFEHPICTPLSPDTDTVSLIQPLASELFVHSTLAGDKVAIVHDEKIPEGAFQVTVKSGAPGLGGGEIPAQLCVLRGKRGSWITLATPSREVPAPHLASTVLSFPISVEGPAIKFIGKTEWRFKSKLVNRILRWWIHHEDKKPGDGNEDATHC</sequence>
<organism evidence="3 4">
    <name type="scientific">Botryobasidium botryosum (strain FD-172 SS1)</name>
    <dbReference type="NCBI Taxonomy" id="930990"/>
    <lineage>
        <taxon>Eukaryota</taxon>
        <taxon>Fungi</taxon>
        <taxon>Dikarya</taxon>
        <taxon>Basidiomycota</taxon>
        <taxon>Agaricomycotina</taxon>
        <taxon>Agaricomycetes</taxon>
        <taxon>Cantharellales</taxon>
        <taxon>Botryobasidiaceae</taxon>
        <taxon>Botryobasidium</taxon>
    </lineage>
</organism>
<feature type="region of interest" description="Disordered" evidence="1">
    <location>
        <begin position="21"/>
        <end position="47"/>
    </location>
</feature>
<keyword evidence="2" id="KW-1133">Transmembrane helix</keyword>
<accession>A0A067MGY4</accession>
<dbReference type="EMBL" id="KL198036">
    <property type="protein sequence ID" value="KDQ14784.1"/>
    <property type="molecule type" value="Genomic_DNA"/>
</dbReference>
<keyword evidence="2" id="KW-0472">Membrane</keyword>
<dbReference type="AlphaFoldDB" id="A0A067MGY4"/>
<gene>
    <name evidence="3" type="ORF">BOTBODRAFT_32547</name>
</gene>
<protein>
    <submittedName>
        <fullName evidence="3">Uncharacterized protein</fullName>
    </submittedName>
</protein>
<feature type="transmembrane region" description="Helical" evidence="2">
    <location>
        <begin position="58"/>
        <end position="81"/>
    </location>
</feature>
<reference evidence="4" key="1">
    <citation type="journal article" date="2014" name="Proc. Natl. Acad. Sci. U.S.A.">
        <title>Extensive sampling of basidiomycete genomes demonstrates inadequacy of the white-rot/brown-rot paradigm for wood decay fungi.</title>
        <authorList>
            <person name="Riley R."/>
            <person name="Salamov A.A."/>
            <person name="Brown D.W."/>
            <person name="Nagy L.G."/>
            <person name="Floudas D."/>
            <person name="Held B.W."/>
            <person name="Levasseur A."/>
            <person name="Lombard V."/>
            <person name="Morin E."/>
            <person name="Otillar R."/>
            <person name="Lindquist E.A."/>
            <person name="Sun H."/>
            <person name="LaButti K.M."/>
            <person name="Schmutz J."/>
            <person name="Jabbour D."/>
            <person name="Luo H."/>
            <person name="Baker S.E."/>
            <person name="Pisabarro A.G."/>
            <person name="Walton J.D."/>
            <person name="Blanchette R.A."/>
            <person name="Henrissat B."/>
            <person name="Martin F."/>
            <person name="Cullen D."/>
            <person name="Hibbett D.S."/>
            <person name="Grigoriev I.V."/>
        </authorList>
    </citation>
    <scope>NUCLEOTIDE SEQUENCE [LARGE SCALE GENOMIC DNA]</scope>
    <source>
        <strain evidence="4">FD-172 SS1</strain>
    </source>
</reference>